<dbReference type="PANTHER" id="PTHR13371">
    <property type="entry name" value="GLYCINE-, GLUTAMATE-, THIENYLCYCLOHEXYLPIPERIDINE-BINDING PROTEIN"/>
    <property type="match status" value="1"/>
</dbReference>
<keyword evidence="4" id="KW-1185">Reference proteome</keyword>
<evidence type="ECO:0000256" key="1">
    <source>
        <dbReference type="SAM" id="MobiDB-lite"/>
    </source>
</evidence>
<feature type="compositionally biased region" description="Basic and acidic residues" evidence="1">
    <location>
        <begin position="976"/>
        <end position="985"/>
    </location>
</feature>
<dbReference type="InterPro" id="IPR052607">
    <property type="entry name" value="CEP104-like"/>
</dbReference>
<feature type="compositionally biased region" description="Basic residues" evidence="1">
    <location>
        <begin position="1190"/>
        <end position="1203"/>
    </location>
</feature>
<dbReference type="OrthoDB" id="66599at2759"/>
<dbReference type="SUPFAM" id="SSF48371">
    <property type="entry name" value="ARM repeat"/>
    <property type="match status" value="1"/>
</dbReference>
<feature type="region of interest" description="Disordered" evidence="1">
    <location>
        <begin position="1125"/>
        <end position="1203"/>
    </location>
</feature>
<feature type="region of interest" description="Disordered" evidence="1">
    <location>
        <begin position="447"/>
        <end position="515"/>
    </location>
</feature>
<dbReference type="InterPro" id="IPR034085">
    <property type="entry name" value="TOG"/>
</dbReference>
<proteinExistence type="predicted"/>
<dbReference type="Pfam" id="PF21038">
    <property type="entry name" value="CEP104_N"/>
    <property type="match status" value="1"/>
</dbReference>
<feature type="compositionally biased region" description="Polar residues" evidence="1">
    <location>
        <begin position="965"/>
        <end position="974"/>
    </location>
</feature>
<organism evidence="3 4">
    <name type="scientific">Cetraspora pellucida</name>
    <dbReference type="NCBI Taxonomy" id="1433469"/>
    <lineage>
        <taxon>Eukaryota</taxon>
        <taxon>Fungi</taxon>
        <taxon>Fungi incertae sedis</taxon>
        <taxon>Mucoromycota</taxon>
        <taxon>Glomeromycotina</taxon>
        <taxon>Glomeromycetes</taxon>
        <taxon>Diversisporales</taxon>
        <taxon>Gigasporaceae</taxon>
        <taxon>Cetraspora</taxon>
    </lineage>
</organism>
<dbReference type="InterPro" id="IPR048738">
    <property type="entry name" value="CEP104_Znf"/>
</dbReference>
<dbReference type="Pfam" id="PF21040">
    <property type="entry name" value="CEP104-like_TOG"/>
    <property type="match status" value="1"/>
</dbReference>
<dbReference type="InterPro" id="IPR016024">
    <property type="entry name" value="ARM-type_fold"/>
</dbReference>
<comment type="caution">
    <text evidence="3">The sequence shown here is derived from an EMBL/GenBank/DDBJ whole genome shotgun (WGS) entry which is preliminary data.</text>
</comment>
<dbReference type="Pfam" id="PF21039">
    <property type="entry name" value="CEP104_ZnF"/>
    <property type="match status" value="1"/>
</dbReference>
<feature type="compositionally biased region" description="Low complexity" evidence="1">
    <location>
        <begin position="9"/>
        <end position="21"/>
    </location>
</feature>
<accession>A0A9N8YZ70</accession>
<dbReference type="Gene3D" id="1.25.10.10">
    <property type="entry name" value="Leucine-rich Repeat Variant"/>
    <property type="match status" value="1"/>
</dbReference>
<dbReference type="PANTHER" id="PTHR13371:SF0">
    <property type="entry name" value="CENTROSOMAL PROTEIN OF 104 KDA"/>
    <property type="match status" value="1"/>
</dbReference>
<feature type="region of interest" description="Disordered" evidence="1">
    <location>
        <begin position="908"/>
        <end position="1010"/>
    </location>
</feature>
<sequence>MSEQHNVHISSSQELSQEDSSSSIELISTEIAESDQVIVTTTKEVPILVESITEHLLLSPLPPNHPSTIANNSVSVISYSDSYPEGTVHHKKGATELINLPNQSFNNNNFISSTALYDNSIQLSNSMSSQLQNLNFDVIHVTSSDDNYPSRQLLPNDNADVNGTKHGKGWQSKRRCTYPQEIVLRVTCGTARVRKLQILSHHYKIASKLEIYVGSIQQKISINTSDNDNSNERANYKARELKSVKLDAEGEFIRLVARSCHENPLNQHKQSQDSNRASPETCIVPIDSMTIDCSQNDHQNFTSLYSILPSSSSANNSSTALPDQVEVDKPATSPVTSPNEFILLNAKNTADLISAFERAKQNASAEDVSRLDSLKRRAIDEEDFDNADKYKSGEVIVLDSLDPELADIIGLADDSSENFYKSHNEYTPYVPGVPSGGVYQDKNHIPVGFLDVPQRQKSRSSSNSSTSRMSNSGVVLSPPPPLRIPINQIDSSNSFPMDRPHHPEPISPTTTNPITPTIDPIQWEPSVDDRPLPALSKINPDFIPTSPLNDPNDNQPEELSDLARSAFDISIQYFGEYNIACLLSKKFPLRESALVGIIKATFQIIQEALNDNPEKLTLQALNLWETLTKFCVHHQVPTSTTWKFVDKTYQQLFGKMSDLNSRIKQSAMNLFILLAKTYYGPIHSITLLVLKPAKYNNQPPKQSKAKVELVMRLVEEFGIALDLPKGKCDKDLGLNLESVMQVSVSYLNNNNGEVRDSAVKLVVEVIKRVGREKVEPFISDIKPILLESIRNLVTEYEETTGRIAGQVPSPPPSPKVAAVTVNEKQDVEDLEVNEELLNTPRAKRGTVTRLEQELNDLRSRLNNTNNLLRDDYSTYVANTPKKVQETEEILELTEQEQRELEELEAEEELLNKNKNTEIVPEVPQKEKPLTKGSTRTSNKSVPTSAKPLTRKSKNETLAPPKKTLKSNPPSSKTGPSRRESTDDKKVPKKISPRSTDTTLCEEPEHTPCDSSKGDRFCIFCDEYNEIFTEENLVTHYWTECPVLTKCRLCNIILEISTLDDHMLTDCDKNKFVKQCPTCREVVDADDYLAHINKQTCLAIRDDIVRCPLCKTVIKPATEEGWKSHLLNANGCPKNRRKPNNKPDAPSTESSAPSGKKHAVKKTIETGSKSSAVSKAPSKSKVTSSGSSKDKLKKSATKSLKIRK</sequence>
<name>A0A9N8YZ70_9GLOM</name>
<protein>
    <submittedName>
        <fullName evidence="3">23591_t:CDS:1</fullName>
    </submittedName>
</protein>
<dbReference type="InterPro" id="IPR011989">
    <property type="entry name" value="ARM-like"/>
</dbReference>
<dbReference type="SMART" id="SM01349">
    <property type="entry name" value="TOG"/>
    <property type="match status" value="1"/>
</dbReference>
<feature type="domain" description="TOG" evidence="2">
    <location>
        <begin position="558"/>
        <end position="802"/>
    </location>
</feature>
<feature type="compositionally biased region" description="Low complexity" evidence="1">
    <location>
        <begin position="459"/>
        <end position="472"/>
    </location>
</feature>
<evidence type="ECO:0000313" key="4">
    <source>
        <dbReference type="Proteomes" id="UP000789759"/>
    </source>
</evidence>
<feature type="compositionally biased region" description="Low complexity" evidence="1">
    <location>
        <begin position="1167"/>
        <end position="1186"/>
    </location>
</feature>
<feature type="region of interest" description="Disordered" evidence="1">
    <location>
        <begin position="1"/>
        <end position="21"/>
    </location>
</feature>
<dbReference type="EMBL" id="CAJVQA010000097">
    <property type="protein sequence ID" value="CAG8455642.1"/>
    <property type="molecule type" value="Genomic_DNA"/>
</dbReference>
<dbReference type="InterPro" id="IPR048739">
    <property type="entry name" value="CEP104_N"/>
</dbReference>
<dbReference type="Proteomes" id="UP000789759">
    <property type="component" value="Unassembled WGS sequence"/>
</dbReference>
<evidence type="ECO:0000259" key="2">
    <source>
        <dbReference type="SMART" id="SM01349"/>
    </source>
</evidence>
<reference evidence="3" key="1">
    <citation type="submission" date="2021-06" db="EMBL/GenBank/DDBJ databases">
        <authorList>
            <person name="Kallberg Y."/>
            <person name="Tangrot J."/>
            <person name="Rosling A."/>
        </authorList>
    </citation>
    <scope>NUCLEOTIDE SEQUENCE</scope>
    <source>
        <strain evidence="3">FL966</strain>
    </source>
</reference>
<feature type="compositionally biased region" description="Polar residues" evidence="1">
    <location>
        <begin position="931"/>
        <end position="943"/>
    </location>
</feature>
<evidence type="ECO:0000313" key="3">
    <source>
        <dbReference type="EMBL" id="CAG8455642.1"/>
    </source>
</evidence>
<dbReference type="GO" id="GO:0005929">
    <property type="term" value="C:cilium"/>
    <property type="evidence" value="ECO:0007669"/>
    <property type="project" value="TreeGrafter"/>
</dbReference>
<dbReference type="AlphaFoldDB" id="A0A9N8YZ70"/>
<gene>
    <name evidence="3" type="ORF">CPELLU_LOCUS374</name>
</gene>